<dbReference type="InterPro" id="IPR016181">
    <property type="entry name" value="Acyl_CoA_acyltransferase"/>
</dbReference>
<evidence type="ECO:0000313" key="2">
    <source>
        <dbReference type="EMBL" id="KSU84283.1"/>
    </source>
</evidence>
<proteinExistence type="predicted"/>
<dbReference type="PROSITE" id="PS51186">
    <property type="entry name" value="GNAT"/>
    <property type="match status" value="1"/>
</dbReference>
<keyword evidence="2" id="KW-0808">Transferase</keyword>
<dbReference type="EMBL" id="LNQN01000001">
    <property type="protein sequence ID" value="KSU84283.1"/>
    <property type="molecule type" value="Genomic_DNA"/>
</dbReference>
<protein>
    <submittedName>
        <fullName evidence="2">Acetyltransferase</fullName>
    </submittedName>
</protein>
<dbReference type="Pfam" id="PF00583">
    <property type="entry name" value="Acetyltransf_1"/>
    <property type="match status" value="1"/>
</dbReference>
<dbReference type="InterPro" id="IPR000182">
    <property type="entry name" value="GNAT_dom"/>
</dbReference>
<dbReference type="SUPFAM" id="SSF55729">
    <property type="entry name" value="Acyl-CoA N-acyltransferases (Nat)"/>
    <property type="match status" value="1"/>
</dbReference>
<comment type="caution">
    <text evidence="2">The sequence shown here is derived from an EMBL/GenBank/DDBJ whole genome shotgun (WGS) entry which is preliminary data.</text>
</comment>
<accession>A0A0V8JBD0</accession>
<feature type="domain" description="N-acetyltransferase" evidence="1">
    <location>
        <begin position="15"/>
        <end position="177"/>
    </location>
</feature>
<dbReference type="GO" id="GO:0016747">
    <property type="term" value="F:acyltransferase activity, transferring groups other than amino-acyl groups"/>
    <property type="evidence" value="ECO:0007669"/>
    <property type="project" value="InterPro"/>
</dbReference>
<name>A0A0V8JBD0_9BACL</name>
<gene>
    <name evidence="2" type="ORF">AS030_01610</name>
</gene>
<sequence length="177" mass="19671">MGTFTIVKREVSKDVVASQAVAAETDEIMGLLVRTAQWLQSKGSSQWSELLEGKDVHGMAQSIADGDVFVFKKAGRIAGVVMLPLSAREWDIQLWGNEQPEAIYLHRLAIDRSVAGKNLGKEILNWVTEGIVFEGKNVIRLDCIATNESLNTFYREAGFTYRGTSDTGFNIYDKPKK</sequence>
<dbReference type="Gene3D" id="3.40.630.30">
    <property type="match status" value="1"/>
</dbReference>
<reference evidence="2 3" key="1">
    <citation type="journal article" date="2014" name="Antonie Van Leeuwenhoek">
        <title>Fictibacillus enclensis sp. nov., isolated from marine sediment.</title>
        <authorList>
            <person name="Dastager S.G."/>
            <person name="Mawlankar R."/>
            <person name="Srinivasan K."/>
            <person name="Tang S.K."/>
            <person name="Lee J.C."/>
            <person name="Ramana V.V."/>
            <person name="Shouche Y.S."/>
        </authorList>
    </citation>
    <scope>NUCLEOTIDE SEQUENCE [LARGE SCALE GENOMIC DNA]</scope>
    <source>
        <strain evidence="2 3">NIO-1003</strain>
    </source>
</reference>
<evidence type="ECO:0000313" key="3">
    <source>
        <dbReference type="Proteomes" id="UP000054099"/>
    </source>
</evidence>
<dbReference type="AlphaFoldDB" id="A0A0V8JBD0"/>
<dbReference type="RefSeq" id="WP_061967638.1">
    <property type="nucleotide sequence ID" value="NZ_FMAV01000001.1"/>
</dbReference>
<organism evidence="2 3">
    <name type="scientific">Fictibacillus enclensis</name>
    <dbReference type="NCBI Taxonomy" id="1017270"/>
    <lineage>
        <taxon>Bacteria</taxon>
        <taxon>Bacillati</taxon>
        <taxon>Bacillota</taxon>
        <taxon>Bacilli</taxon>
        <taxon>Bacillales</taxon>
        <taxon>Fictibacillaceae</taxon>
        <taxon>Fictibacillus</taxon>
    </lineage>
</organism>
<keyword evidence="3" id="KW-1185">Reference proteome</keyword>
<dbReference type="Proteomes" id="UP000054099">
    <property type="component" value="Unassembled WGS sequence"/>
</dbReference>
<evidence type="ECO:0000259" key="1">
    <source>
        <dbReference type="PROSITE" id="PS51186"/>
    </source>
</evidence>